<feature type="non-terminal residue" evidence="2">
    <location>
        <position position="194"/>
    </location>
</feature>
<reference evidence="2" key="1">
    <citation type="submission" date="2021-02" db="EMBL/GenBank/DDBJ databases">
        <authorList>
            <person name="Dougan E. K."/>
            <person name="Rhodes N."/>
            <person name="Thang M."/>
            <person name="Chan C."/>
        </authorList>
    </citation>
    <scope>NUCLEOTIDE SEQUENCE</scope>
</reference>
<protein>
    <submittedName>
        <fullName evidence="2">Uncharacterized protein</fullName>
    </submittedName>
</protein>
<proteinExistence type="predicted"/>
<keyword evidence="3" id="KW-1185">Reference proteome</keyword>
<gene>
    <name evidence="2" type="ORF">SPIL2461_LOCUS10775</name>
</gene>
<evidence type="ECO:0000256" key="1">
    <source>
        <dbReference type="SAM" id="MobiDB-lite"/>
    </source>
</evidence>
<dbReference type="Proteomes" id="UP000649617">
    <property type="component" value="Unassembled WGS sequence"/>
</dbReference>
<sequence length="194" mass="20696">MFSAHFEEALLSASDEELRNFFAELPLAARRRLIAVLAEVDAASAQHFLDTNRLDDDADLADLQWPSDPEQPSVRQPSPAPSESSSDVSLASWGMTSVQLLSRLSGPCLFRAQLSWDQRCLQAPAGLVRLAPPPDLPTGTLPAVPALLAVLIASAFVWDLSVTIRSVQTPVRVWTILPGAVGTGTTPAMPATSG</sequence>
<comment type="caution">
    <text evidence="2">The sequence shown here is derived from an EMBL/GenBank/DDBJ whole genome shotgun (WGS) entry which is preliminary data.</text>
</comment>
<dbReference type="EMBL" id="CAJNIZ010020635">
    <property type="protein sequence ID" value="CAE7443262.1"/>
    <property type="molecule type" value="Genomic_DNA"/>
</dbReference>
<name>A0A812RHZ3_SYMPI</name>
<accession>A0A812RHZ3</accession>
<organism evidence="2 3">
    <name type="scientific">Symbiodinium pilosum</name>
    <name type="common">Dinoflagellate</name>
    <dbReference type="NCBI Taxonomy" id="2952"/>
    <lineage>
        <taxon>Eukaryota</taxon>
        <taxon>Sar</taxon>
        <taxon>Alveolata</taxon>
        <taxon>Dinophyceae</taxon>
        <taxon>Suessiales</taxon>
        <taxon>Symbiodiniaceae</taxon>
        <taxon>Symbiodinium</taxon>
    </lineage>
</organism>
<feature type="region of interest" description="Disordered" evidence="1">
    <location>
        <begin position="60"/>
        <end position="88"/>
    </location>
</feature>
<evidence type="ECO:0000313" key="3">
    <source>
        <dbReference type="Proteomes" id="UP000649617"/>
    </source>
</evidence>
<evidence type="ECO:0000313" key="2">
    <source>
        <dbReference type="EMBL" id="CAE7443262.1"/>
    </source>
</evidence>
<dbReference type="AlphaFoldDB" id="A0A812RHZ3"/>